<keyword evidence="2" id="KW-0812">Transmembrane</keyword>
<evidence type="ECO:0000313" key="4">
    <source>
        <dbReference type="Proteomes" id="UP001153712"/>
    </source>
</evidence>
<evidence type="ECO:0000313" key="3">
    <source>
        <dbReference type="EMBL" id="CAG9864137.1"/>
    </source>
</evidence>
<feature type="transmembrane region" description="Helical" evidence="2">
    <location>
        <begin position="86"/>
        <end position="107"/>
    </location>
</feature>
<dbReference type="EMBL" id="OU900100">
    <property type="protein sequence ID" value="CAG9864137.1"/>
    <property type="molecule type" value="Genomic_DNA"/>
</dbReference>
<sequence>MARPEGFEGLEGDETDSMWSMEAGGADCDCPGPPPEFLLPPPPRPPVLQPADPMYCTEDPLPIETCDALPLIDASYRSSPSFDTPAVIVLCSALLLFLVVIATILIWKHKRKVQNFLPCKNSPQNNCDVNTTTAIYEDLHDVIPRPTPTHHHHPQLAGRHIVAPSIEMIDVKNNIHFPSGYPISQHPPVFLCSSPGPDPYCSQDLYNPVYEELSDAESELTAAQHSEDEFAEDELSLAGEMERRRLDVPPQLYRTEPCLRRDVPRFRRQHEPLPPVPCNKRHRSFDKRRQEFHEGMLLDALLQLYPRVGSVEPPPARIRQIPSITQRIQCMAPGPYETVPVIGHLATFRPVPKPYSQDSALGSDSGYSNHTSTRSSNRGRRDARRLSQLSAELALT</sequence>
<feature type="region of interest" description="Disordered" evidence="1">
    <location>
        <begin position="356"/>
        <end position="385"/>
    </location>
</feature>
<dbReference type="Proteomes" id="UP001153712">
    <property type="component" value="Chromosome 7"/>
</dbReference>
<keyword evidence="4" id="KW-1185">Reference proteome</keyword>
<organism evidence="3 4">
    <name type="scientific">Phyllotreta striolata</name>
    <name type="common">Striped flea beetle</name>
    <name type="synonym">Crioceris striolata</name>
    <dbReference type="NCBI Taxonomy" id="444603"/>
    <lineage>
        <taxon>Eukaryota</taxon>
        <taxon>Metazoa</taxon>
        <taxon>Ecdysozoa</taxon>
        <taxon>Arthropoda</taxon>
        <taxon>Hexapoda</taxon>
        <taxon>Insecta</taxon>
        <taxon>Pterygota</taxon>
        <taxon>Neoptera</taxon>
        <taxon>Endopterygota</taxon>
        <taxon>Coleoptera</taxon>
        <taxon>Polyphaga</taxon>
        <taxon>Cucujiformia</taxon>
        <taxon>Chrysomeloidea</taxon>
        <taxon>Chrysomelidae</taxon>
        <taxon>Galerucinae</taxon>
        <taxon>Alticini</taxon>
        <taxon>Phyllotreta</taxon>
    </lineage>
</organism>
<reference evidence="3" key="1">
    <citation type="submission" date="2022-01" db="EMBL/GenBank/DDBJ databases">
        <authorList>
            <person name="King R."/>
        </authorList>
    </citation>
    <scope>NUCLEOTIDE SEQUENCE</scope>
</reference>
<proteinExistence type="predicted"/>
<dbReference type="AlphaFoldDB" id="A0A9N9XVY1"/>
<evidence type="ECO:0000256" key="2">
    <source>
        <dbReference type="SAM" id="Phobius"/>
    </source>
</evidence>
<keyword evidence="2" id="KW-1133">Transmembrane helix</keyword>
<feature type="region of interest" description="Disordered" evidence="1">
    <location>
        <begin position="1"/>
        <end position="25"/>
    </location>
</feature>
<dbReference type="OrthoDB" id="6424379at2759"/>
<accession>A0A9N9XVY1</accession>
<keyword evidence="2" id="KW-0472">Membrane</keyword>
<feature type="compositionally biased region" description="Polar residues" evidence="1">
    <location>
        <begin position="356"/>
        <end position="373"/>
    </location>
</feature>
<protein>
    <submittedName>
        <fullName evidence="3">Uncharacterized protein</fullName>
    </submittedName>
</protein>
<gene>
    <name evidence="3" type="ORF">PHYEVI_LOCUS10394</name>
</gene>
<name>A0A9N9XVY1_PHYSR</name>
<evidence type="ECO:0000256" key="1">
    <source>
        <dbReference type="SAM" id="MobiDB-lite"/>
    </source>
</evidence>